<keyword evidence="3 5" id="KW-0479">Metal-binding</keyword>
<dbReference type="SUPFAM" id="SSF48264">
    <property type="entry name" value="Cytochrome P450"/>
    <property type="match status" value="1"/>
</dbReference>
<dbReference type="CDD" id="cd11062">
    <property type="entry name" value="CYP58-like"/>
    <property type="match status" value="1"/>
</dbReference>
<evidence type="ECO:0000313" key="8">
    <source>
        <dbReference type="EMBL" id="WQF88828.1"/>
    </source>
</evidence>
<evidence type="ECO:0000256" key="6">
    <source>
        <dbReference type="RuleBase" id="RU000461"/>
    </source>
</evidence>
<sequence>MFSYTRPTSLSSEISAFRSFLARFSAFEVATWFIAIFLFWGSFRAIYLLYFHPLASFPGPRRAALSTWWLYCQSRSGRAEEIFEELHKKYNTRALRIAPNEIHITDSALYHTIYSQQHTFKKQAHFYSAFMTPHSVFVETDVELHRQRRKQLSNFFSKMSIRSIEGILFSKVATLCKRISETRFNGPINFYQAFRCLTVDVITEVAFGESFNLLIESEANTFNAPFLETFDLAANSFWDIEHFTILRVVISRVPAAVAEKLSRSAARLQGLPLAVADTVTKFRRLKSSGKSFDHVVVFDKLSELDDVQLQGEATDILVAGSDTTATTLAVAIEQIIERPAVHTRLRKELRDAGFLREQDYELQKLEQLPYLSSCVKEALRYAMAVPGRLPRIVPKPGMGAEALVVDGKHIPSGASVSMSAYSVHFDESIWGADARSFIPERWLTDDGKHLEKYLVTFSKGARQCLGINLAYAEATLTLAMVVGRFRFTADKTLKESDLKRVDNFTMGYKGTGIRAEVHEDYQKA</sequence>
<dbReference type="InterPro" id="IPR017972">
    <property type="entry name" value="Cyt_P450_CS"/>
</dbReference>
<dbReference type="PRINTS" id="PR00385">
    <property type="entry name" value="P450"/>
</dbReference>
<evidence type="ECO:0000256" key="7">
    <source>
        <dbReference type="SAM" id="Phobius"/>
    </source>
</evidence>
<keyword evidence="6" id="KW-0560">Oxidoreductase</keyword>
<keyword evidence="4 5" id="KW-0408">Iron</keyword>
<proteinExistence type="inferred from homology"/>
<keyword evidence="6" id="KW-0503">Monooxygenase</keyword>
<dbReference type="EMBL" id="CP137313">
    <property type="protein sequence ID" value="WQF88828.1"/>
    <property type="molecule type" value="Genomic_DNA"/>
</dbReference>
<gene>
    <name evidence="8" type="ORF">CDEST_13842</name>
</gene>
<reference evidence="9" key="1">
    <citation type="journal article" date="2023" name="bioRxiv">
        <title>Complete genome of the Medicago anthracnose fungus, Colletotrichum destructivum, reveals a mini-chromosome-like region within a core chromosome.</title>
        <authorList>
            <person name="Lapalu N."/>
            <person name="Simon A."/>
            <person name="Lu A."/>
            <person name="Plaumann P.-L."/>
            <person name="Amselem J."/>
            <person name="Pigne S."/>
            <person name="Auger A."/>
            <person name="Koch C."/>
            <person name="Dallery J.-F."/>
            <person name="O'Connell R.J."/>
        </authorList>
    </citation>
    <scope>NUCLEOTIDE SEQUENCE [LARGE SCALE GENOMIC DNA]</scope>
    <source>
        <strain evidence="9">CBS 520.97</strain>
    </source>
</reference>
<keyword evidence="2 5" id="KW-0349">Heme</keyword>
<evidence type="ECO:0000256" key="2">
    <source>
        <dbReference type="ARBA" id="ARBA00022617"/>
    </source>
</evidence>
<comment type="cofactor">
    <cofactor evidence="1 5">
        <name>heme</name>
        <dbReference type="ChEBI" id="CHEBI:30413"/>
    </cofactor>
</comment>
<dbReference type="AlphaFoldDB" id="A0AAX4IZV4"/>
<dbReference type="GeneID" id="87950342"/>
<keyword evidence="7" id="KW-0472">Membrane</keyword>
<dbReference type="InterPro" id="IPR036396">
    <property type="entry name" value="Cyt_P450_sf"/>
</dbReference>
<feature type="transmembrane region" description="Helical" evidence="7">
    <location>
        <begin position="20"/>
        <end position="43"/>
    </location>
</feature>
<organism evidence="8 9">
    <name type="scientific">Colletotrichum destructivum</name>
    <dbReference type="NCBI Taxonomy" id="34406"/>
    <lineage>
        <taxon>Eukaryota</taxon>
        <taxon>Fungi</taxon>
        <taxon>Dikarya</taxon>
        <taxon>Ascomycota</taxon>
        <taxon>Pezizomycotina</taxon>
        <taxon>Sordariomycetes</taxon>
        <taxon>Hypocreomycetidae</taxon>
        <taxon>Glomerellales</taxon>
        <taxon>Glomerellaceae</taxon>
        <taxon>Colletotrichum</taxon>
        <taxon>Colletotrichum destructivum species complex</taxon>
    </lineage>
</organism>
<dbReference type="KEGG" id="cdet:87950342"/>
<dbReference type="GO" id="GO:0005506">
    <property type="term" value="F:iron ion binding"/>
    <property type="evidence" value="ECO:0007669"/>
    <property type="project" value="InterPro"/>
</dbReference>
<dbReference type="InterPro" id="IPR050121">
    <property type="entry name" value="Cytochrome_P450_monoxygenase"/>
</dbReference>
<evidence type="ECO:0000256" key="4">
    <source>
        <dbReference type="ARBA" id="ARBA00023004"/>
    </source>
</evidence>
<evidence type="ECO:0000256" key="3">
    <source>
        <dbReference type="ARBA" id="ARBA00022723"/>
    </source>
</evidence>
<keyword evidence="7" id="KW-1133">Transmembrane helix</keyword>
<name>A0AAX4IZV4_9PEZI</name>
<keyword evidence="7" id="KW-0812">Transmembrane</keyword>
<dbReference type="Pfam" id="PF00067">
    <property type="entry name" value="p450"/>
    <property type="match status" value="1"/>
</dbReference>
<dbReference type="PROSITE" id="PS00086">
    <property type="entry name" value="CYTOCHROME_P450"/>
    <property type="match status" value="1"/>
</dbReference>
<protein>
    <submittedName>
        <fullName evidence="8">Cytochrome P450</fullName>
    </submittedName>
</protein>
<accession>A0AAX4IZV4</accession>
<dbReference type="InterPro" id="IPR001128">
    <property type="entry name" value="Cyt_P450"/>
</dbReference>
<evidence type="ECO:0000256" key="1">
    <source>
        <dbReference type="ARBA" id="ARBA00001971"/>
    </source>
</evidence>
<dbReference type="RefSeq" id="XP_062786049.1">
    <property type="nucleotide sequence ID" value="XM_062929998.1"/>
</dbReference>
<keyword evidence="9" id="KW-1185">Reference proteome</keyword>
<dbReference type="GO" id="GO:0020037">
    <property type="term" value="F:heme binding"/>
    <property type="evidence" value="ECO:0007669"/>
    <property type="project" value="InterPro"/>
</dbReference>
<dbReference type="InterPro" id="IPR002401">
    <property type="entry name" value="Cyt_P450_E_grp-I"/>
</dbReference>
<evidence type="ECO:0000256" key="5">
    <source>
        <dbReference type="PIRSR" id="PIRSR602401-1"/>
    </source>
</evidence>
<dbReference type="PANTHER" id="PTHR24305:SF234">
    <property type="entry name" value="CYTOCHROME P450"/>
    <property type="match status" value="1"/>
</dbReference>
<comment type="similarity">
    <text evidence="6">Belongs to the cytochrome P450 family.</text>
</comment>
<dbReference type="GO" id="GO:0016705">
    <property type="term" value="F:oxidoreductase activity, acting on paired donors, with incorporation or reduction of molecular oxygen"/>
    <property type="evidence" value="ECO:0007669"/>
    <property type="project" value="InterPro"/>
</dbReference>
<dbReference type="Proteomes" id="UP001322277">
    <property type="component" value="Chromosome 9"/>
</dbReference>
<feature type="binding site" description="axial binding residue" evidence="5">
    <location>
        <position position="464"/>
    </location>
    <ligand>
        <name>heme</name>
        <dbReference type="ChEBI" id="CHEBI:30413"/>
    </ligand>
    <ligandPart>
        <name>Fe</name>
        <dbReference type="ChEBI" id="CHEBI:18248"/>
    </ligandPart>
</feature>
<dbReference type="PRINTS" id="PR00463">
    <property type="entry name" value="EP450I"/>
</dbReference>
<dbReference type="GO" id="GO:0004497">
    <property type="term" value="F:monooxygenase activity"/>
    <property type="evidence" value="ECO:0007669"/>
    <property type="project" value="UniProtKB-KW"/>
</dbReference>
<dbReference type="PANTHER" id="PTHR24305">
    <property type="entry name" value="CYTOCHROME P450"/>
    <property type="match status" value="1"/>
</dbReference>
<dbReference type="Gene3D" id="1.10.630.10">
    <property type="entry name" value="Cytochrome P450"/>
    <property type="match status" value="1"/>
</dbReference>
<evidence type="ECO:0000313" key="9">
    <source>
        <dbReference type="Proteomes" id="UP001322277"/>
    </source>
</evidence>